<organism evidence="1 2">
    <name type="scientific">Longimycelium tulufanense</name>
    <dbReference type="NCBI Taxonomy" id="907463"/>
    <lineage>
        <taxon>Bacteria</taxon>
        <taxon>Bacillati</taxon>
        <taxon>Actinomycetota</taxon>
        <taxon>Actinomycetes</taxon>
        <taxon>Pseudonocardiales</taxon>
        <taxon>Pseudonocardiaceae</taxon>
        <taxon>Longimycelium</taxon>
    </lineage>
</organism>
<evidence type="ECO:0000313" key="1">
    <source>
        <dbReference type="EMBL" id="GGM67998.1"/>
    </source>
</evidence>
<accession>A0A8J3FVG1</accession>
<dbReference type="RefSeq" id="WP_189060226.1">
    <property type="nucleotide sequence ID" value="NZ_BMMK01000022.1"/>
</dbReference>
<reference evidence="1" key="2">
    <citation type="submission" date="2020-09" db="EMBL/GenBank/DDBJ databases">
        <authorList>
            <person name="Sun Q."/>
            <person name="Zhou Y."/>
        </authorList>
    </citation>
    <scope>NUCLEOTIDE SEQUENCE</scope>
    <source>
        <strain evidence="1">CGMCC 4.5737</strain>
    </source>
</reference>
<reference evidence="1" key="1">
    <citation type="journal article" date="2014" name="Int. J. Syst. Evol. Microbiol.">
        <title>Complete genome sequence of Corynebacterium casei LMG S-19264T (=DSM 44701T), isolated from a smear-ripened cheese.</title>
        <authorList>
            <consortium name="US DOE Joint Genome Institute (JGI-PGF)"/>
            <person name="Walter F."/>
            <person name="Albersmeier A."/>
            <person name="Kalinowski J."/>
            <person name="Ruckert C."/>
        </authorList>
    </citation>
    <scope>NUCLEOTIDE SEQUENCE</scope>
    <source>
        <strain evidence="1">CGMCC 4.5737</strain>
    </source>
</reference>
<protein>
    <submittedName>
        <fullName evidence="1">Uncharacterized protein</fullName>
    </submittedName>
</protein>
<sequence>MADLRVDLPALRQLEEGVKGILAELREHSMHGAEDSAVGVLDLALSPAETGHEGLADAAATFLDRARWSLRGEVRELRLVENGLRDTRTLYQQVEDGMSSLFGKLGLTLDNPAGGSP</sequence>
<dbReference type="EMBL" id="BMMK01000022">
    <property type="protein sequence ID" value="GGM67998.1"/>
    <property type="molecule type" value="Genomic_DNA"/>
</dbReference>
<name>A0A8J3FVG1_9PSEU</name>
<evidence type="ECO:0000313" key="2">
    <source>
        <dbReference type="Proteomes" id="UP000637578"/>
    </source>
</evidence>
<dbReference type="Proteomes" id="UP000637578">
    <property type="component" value="Unassembled WGS sequence"/>
</dbReference>
<gene>
    <name evidence="1" type="ORF">GCM10012275_43190</name>
</gene>
<dbReference type="AlphaFoldDB" id="A0A8J3FVG1"/>
<keyword evidence="2" id="KW-1185">Reference proteome</keyword>
<proteinExistence type="predicted"/>
<comment type="caution">
    <text evidence="1">The sequence shown here is derived from an EMBL/GenBank/DDBJ whole genome shotgun (WGS) entry which is preliminary data.</text>
</comment>